<dbReference type="GO" id="GO:0003824">
    <property type="term" value="F:catalytic activity"/>
    <property type="evidence" value="ECO:0007669"/>
    <property type="project" value="UniProtKB-ARBA"/>
</dbReference>
<dbReference type="RefSeq" id="WP_109325843.1">
    <property type="nucleotide sequence ID" value="NZ_CP021354.1"/>
</dbReference>
<dbReference type="EMBL" id="CP021354">
    <property type="protein sequence ID" value="AWK70456.1"/>
    <property type="molecule type" value="Genomic_DNA"/>
</dbReference>
<dbReference type="Gene3D" id="1.10.12.10">
    <property type="entry name" value="Lyase 2-enoyl-coa Hydratase, Chain A, domain 2"/>
    <property type="match status" value="1"/>
</dbReference>
<dbReference type="InterPro" id="IPR001753">
    <property type="entry name" value="Enoyl-CoA_hydra/iso"/>
</dbReference>
<reference evidence="2 3" key="1">
    <citation type="submission" date="2017-05" db="EMBL/GenBank/DDBJ databases">
        <title>Isolation of Rhodococcus sp. S2-17 biodegrading of BP-3.</title>
        <authorList>
            <person name="Lee Y."/>
            <person name="Kim K.H."/>
            <person name="Chun B.H."/>
            <person name="Jung H.S."/>
            <person name="Jeon C.O."/>
        </authorList>
    </citation>
    <scope>NUCLEOTIDE SEQUENCE [LARGE SCALE GENOMIC DNA]</scope>
    <source>
        <strain evidence="2 3">S2-17</strain>
    </source>
</reference>
<comment type="similarity">
    <text evidence="1">Belongs to the enoyl-CoA hydratase/isomerase family.</text>
</comment>
<protein>
    <submittedName>
        <fullName evidence="2">Enoyl-CoA hydratase</fullName>
    </submittedName>
</protein>
<dbReference type="PANTHER" id="PTHR43459">
    <property type="entry name" value="ENOYL-COA HYDRATASE"/>
    <property type="match status" value="1"/>
</dbReference>
<sequence>MTSDLPGVDTTVDNGVLRITLDRPSRMNAVTTETLDAVADALDKFSGDAEVRVAVLTGAGRAFCTGADLVTSPDVSGPPSTATIDAANRVVAAVRAFPCPVIGAVNGPAAGVGVSLALACDLVVATESSYFLLAFTKVGLMPDGGATALVAASIGRARAMRMALLAERLPAREALDAGLISDVYSDDEFADSVDALTRHLADGPPQAFHLTKDAVNDATLTELDSACARERTGQEVLLAAPDFAEGVAAFQEKRPAVFGRV</sequence>
<dbReference type="AlphaFoldDB" id="A0A2S2BPA1"/>
<dbReference type="InterPro" id="IPR029045">
    <property type="entry name" value="ClpP/crotonase-like_dom_sf"/>
</dbReference>
<organism evidence="2 3">
    <name type="scientific">Rhodococcus oxybenzonivorans</name>
    <dbReference type="NCBI Taxonomy" id="1990687"/>
    <lineage>
        <taxon>Bacteria</taxon>
        <taxon>Bacillati</taxon>
        <taxon>Actinomycetota</taxon>
        <taxon>Actinomycetes</taxon>
        <taxon>Mycobacteriales</taxon>
        <taxon>Nocardiaceae</taxon>
        <taxon>Rhodococcus</taxon>
    </lineage>
</organism>
<dbReference type="InterPro" id="IPR014748">
    <property type="entry name" value="Enoyl-CoA_hydra_C"/>
</dbReference>
<evidence type="ECO:0000256" key="1">
    <source>
        <dbReference type="ARBA" id="ARBA00005254"/>
    </source>
</evidence>
<gene>
    <name evidence="2" type="ORF">CBI38_01625</name>
</gene>
<keyword evidence="3" id="KW-1185">Reference proteome</keyword>
<dbReference type="KEGG" id="roz:CBI38_01625"/>
<name>A0A2S2BPA1_9NOCA</name>
<evidence type="ECO:0000313" key="3">
    <source>
        <dbReference type="Proteomes" id="UP000245711"/>
    </source>
</evidence>
<proteinExistence type="inferred from homology"/>
<dbReference type="PANTHER" id="PTHR43459:SF1">
    <property type="entry name" value="EG:BACN32G11.4 PROTEIN"/>
    <property type="match status" value="1"/>
</dbReference>
<evidence type="ECO:0000313" key="2">
    <source>
        <dbReference type="EMBL" id="AWK70456.1"/>
    </source>
</evidence>
<accession>A0A2S2BPA1</accession>
<dbReference type="Proteomes" id="UP000245711">
    <property type="component" value="Chromosome"/>
</dbReference>
<dbReference type="OrthoDB" id="9777711at2"/>
<dbReference type="CDD" id="cd06558">
    <property type="entry name" value="crotonase-like"/>
    <property type="match status" value="1"/>
</dbReference>
<dbReference type="SUPFAM" id="SSF52096">
    <property type="entry name" value="ClpP/crotonase"/>
    <property type="match status" value="1"/>
</dbReference>
<dbReference type="Pfam" id="PF00378">
    <property type="entry name" value="ECH_1"/>
    <property type="match status" value="1"/>
</dbReference>
<dbReference type="Gene3D" id="3.90.226.10">
    <property type="entry name" value="2-enoyl-CoA Hydratase, Chain A, domain 1"/>
    <property type="match status" value="1"/>
</dbReference>